<sequence length="50" mass="5329">MAGMTTKPPQSTTQPSQNTQSLSNSLPTLSTIHFSLPIKFILSPSALQSI</sequence>
<keyword evidence="2" id="KW-1185">Reference proteome</keyword>
<dbReference type="EMBL" id="CAVMJV010000207">
    <property type="protein sequence ID" value="CAK5124986.1"/>
    <property type="molecule type" value="Genomic_DNA"/>
</dbReference>
<comment type="caution">
    <text evidence="1">The sequence shown here is derived from an EMBL/GenBank/DDBJ whole genome shotgun (WGS) entry which is preliminary data.</text>
</comment>
<name>A0ACB1B658_MELEN</name>
<protein>
    <submittedName>
        <fullName evidence="1">Uncharacterized protein</fullName>
    </submittedName>
</protein>
<dbReference type="Proteomes" id="UP001497535">
    <property type="component" value="Unassembled WGS sequence"/>
</dbReference>
<evidence type="ECO:0000313" key="2">
    <source>
        <dbReference type="Proteomes" id="UP001497535"/>
    </source>
</evidence>
<gene>
    <name evidence="1" type="ORF">MENTE1834_LOCUS47897</name>
</gene>
<reference evidence="1" key="1">
    <citation type="submission" date="2023-11" db="EMBL/GenBank/DDBJ databases">
        <authorList>
            <person name="Poullet M."/>
        </authorList>
    </citation>
    <scope>NUCLEOTIDE SEQUENCE</scope>
    <source>
        <strain evidence="1">E1834</strain>
    </source>
</reference>
<evidence type="ECO:0000313" key="1">
    <source>
        <dbReference type="EMBL" id="CAK5124986.1"/>
    </source>
</evidence>
<accession>A0ACB1B658</accession>
<organism evidence="1 2">
    <name type="scientific">Meloidogyne enterolobii</name>
    <name type="common">Root-knot nematode worm</name>
    <name type="synonym">Meloidogyne mayaguensis</name>
    <dbReference type="NCBI Taxonomy" id="390850"/>
    <lineage>
        <taxon>Eukaryota</taxon>
        <taxon>Metazoa</taxon>
        <taxon>Ecdysozoa</taxon>
        <taxon>Nematoda</taxon>
        <taxon>Chromadorea</taxon>
        <taxon>Rhabditida</taxon>
        <taxon>Tylenchina</taxon>
        <taxon>Tylenchomorpha</taxon>
        <taxon>Tylenchoidea</taxon>
        <taxon>Meloidogynidae</taxon>
        <taxon>Meloidogyninae</taxon>
        <taxon>Meloidogyne</taxon>
    </lineage>
</organism>
<proteinExistence type="predicted"/>